<keyword evidence="3" id="KW-0963">Cytoplasm</keyword>
<dbReference type="Pfam" id="PF03465">
    <property type="entry name" value="eRF1_3"/>
    <property type="match status" value="1"/>
</dbReference>
<comment type="caution">
    <text evidence="7">The sequence shown here is derived from an EMBL/GenBank/DDBJ whole genome shotgun (WGS) entry which is preliminary data.</text>
</comment>
<evidence type="ECO:0000259" key="6">
    <source>
        <dbReference type="SMART" id="SM01194"/>
    </source>
</evidence>
<evidence type="ECO:0000256" key="2">
    <source>
        <dbReference type="ARBA" id="ARBA00005326"/>
    </source>
</evidence>
<feature type="domain" description="eRF1/Pelota-like N-terminal" evidence="6">
    <location>
        <begin position="11"/>
        <end position="146"/>
    </location>
</feature>
<name>A0ABQ9YF67_9EUKA</name>
<dbReference type="EMBL" id="JARBJD010000011">
    <property type="protein sequence ID" value="KAK2962414.1"/>
    <property type="molecule type" value="Genomic_DNA"/>
</dbReference>
<proteinExistence type="inferred from homology"/>
<dbReference type="SUPFAM" id="SSF53137">
    <property type="entry name" value="Translational machinery components"/>
    <property type="match status" value="1"/>
</dbReference>
<dbReference type="InterPro" id="IPR042226">
    <property type="entry name" value="eFR1_2_sf"/>
</dbReference>
<dbReference type="InterPro" id="IPR005142">
    <property type="entry name" value="eRF1_3"/>
</dbReference>
<comment type="similarity">
    <text evidence="2">Belongs to the eukaryotic release factor 1 family.</text>
</comment>
<dbReference type="PANTHER" id="PTHR10113">
    <property type="entry name" value="PEPTIDE CHAIN RELEASE FACTOR SUBUNIT 1"/>
    <property type="match status" value="1"/>
</dbReference>
<dbReference type="Gene3D" id="3.30.960.10">
    <property type="entry name" value="eRF1 domain 1"/>
    <property type="match status" value="1"/>
</dbReference>
<protein>
    <submittedName>
        <fullName evidence="7">Eukaryotic peptide chain release factor subunit 1-1</fullName>
    </submittedName>
</protein>
<dbReference type="InterPro" id="IPR024049">
    <property type="entry name" value="eRF1_1_sf"/>
</dbReference>
<dbReference type="Gene3D" id="3.30.1330.30">
    <property type="match status" value="1"/>
</dbReference>
<evidence type="ECO:0000256" key="4">
    <source>
        <dbReference type="ARBA" id="ARBA00022917"/>
    </source>
</evidence>
<feature type="region of interest" description="Disordered" evidence="5">
    <location>
        <begin position="430"/>
        <end position="456"/>
    </location>
</feature>
<evidence type="ECO:0000313" key="8">
    <source>
        <dbReference type="Proteomes" id="UP001281761"/>
    </source>
</evidence>
<dbReference type="SMART" id="SM01194">
    <property type="entry name" value="eRF1_1"/>
    <property type="match status" value="1"/>
</dbReference>
<keyword evidence="8" id="KW-1185">Reference proteome</keyword>
<keyword evidence="4" id="KW-0648">Protein biosynthesis</keyword>
<dbReference type="SUPFAM" id="SSF55481">
    <property type="entry name" value="N-terminal domain of eukaryotic peptide chain release factor subunit 1, ERF1"/>
    <property type="match status" value="1"/>
</dbReference>
<accession>A0ABQ9YF67</accession>
<dbReference type="InterPro" id="IPR004403">
    <property type="entry name" value="Peptide_chain-rel_eRF1/aRF1"/>
</dbReference>
<dbReference type="Pfam" id="PF03464">
    <property type="entry name" value="eRF1_2"/>
    <property type="match status" value="1"/>
</dbReference>
<dbReference type="InterPro" id="IPR005141">
    <property type="entry name" value="eRF1_2"/>
</dbReference>
<evidence type="ECO:0000256" key="3">
    <source>
        <dbReference type="ARBA" id="ARBA00022490"/>
    </source>
</evidence>
<evidence type="ECO:0000256" key="5">
    <source>
        <dbReference type="SAM" id="MobiDB-lite"/>
    </source>
</evidence>
<dbReference type="SUPFAM" id="SSF55315">
    <property type="entry name" value="L30e-like"/>
    <property type="match status" value="1"/>
</dbReference>
<dbReference type="InterPro" id="IPR029064">
    <property type="entry name" value="Ribosomal_eL30-like_sf"/>
</dbReference>
<organism evidence="7 8">
    <name type="scientific">Blattamonas nauphoetae</name>
    <dbReference type="NCBI Taxonomy" id="2049346"/>
    <lineage>
        <taxon>Eukaryota</taxon>
        <taxon>Metamonada</taxon>
        <taxon>Preaxostyla</taxon>
        <taxon>Oxymonadida</taxon>
        <taxon>Blattamonas</taxon>
    </lineage>
</organism>
<evidence type="ECO:0000313" key="7">
    <source>
        <dbReference type="EMBL" id="KAK2962414.1"/>
    </source>
</evidence>
<reference evidence="7 8" key="1">
    <citation type="journal article" date="2022" name="bioRxiv">
        <title>Genomics of Preaxostyla Flagellates Illuminates Evolutionary Transitions and the Path Towards Mitochondrial Loss.</title>
        <authorList>
            <person name="Novak L.V.F."/>
            <person name="Treitli S.C."/>
            <person name="Pyrih J."/>
            <person name="Halakuc P."/>
            <person name="Pipaliya S.V."/>
            <person name="Vacek V."/>
            <person name="Brzon O."/>
            <person name="Soukal P."/>
            <person name="Eme L."/>
            <person name="Dacks J.B."/>
            <person name="Karnkowska A."/>
            <person name="Elias M."/>
            <person name="Hampl V."/>
        </authorList>
    </citation>
    <scope>NUCLEOTIDE SEQUENCE [LARGE SCALE GENOMIC DNA]</scope>
    <source>
        <strain evidence="7">NAU3</strain>
        <tissue evidence="7">Gut</tissue>
    </source>
</reference>
<sequence length="466" mass="52316">MSNSDGSTQQTEEDERSIQQWKIKRLIKTLSEARGEGTSMISLIIPPKSQISQFQTLLTEEYGTATNIKSRVNRLSVLDAIVSTQQRLKLYSRCPPNGLCIYCGTINTEKGSKRITIDFEPFRPINTKLYLCDSKFHTEPLQFLLESDDKFGFIIMDGNGALFGTLQGNTRNVITKFGVDLPKKHGRGGQSSVRFARLRMEKRHNYVRHVAEVAVQCFIVNDKLNCSGLVLGGSADFKTELSQSDMFDPRLAAKVLKIVDISYGGENGFNQAIDLAADTLGNVKFVKEKQLLQRYFEEIGQDTGKYVFGVADTVSALEMGAVNDLIIWEDLPVTRYEMMHPTTGAKIVKYLTVQQERDTANFVMDGVELTTENKENIADWFVLNYKSFGCTLHFVSNRSQEGSQFCRGFGGIGGLLRYKVDLGLLNEHLQAGDDDDDDNEHPFTSGGYFVDDDDDNPFDDDITTYF</sequence>
<comment type="subcellular location">
    <subcellularLocation>
        <location evidence="1">Cytoplasm</location>
    </subcellularLocation>
</comment>
<evidence type="ECO:0000256" key="1">
    <source>
        <dbReference type="ARBA" id="ARBA00004496"/>
    </source>
</evidence>
<dbReference type="Proteomes" id="UP001281761">
    <property type="component" value="Unassembled WGS sequence"/>
</dbReference>
<dbReference type="Pfam" id="PF03463">
    <property type="entry name" value="eRF1_1"/>
    <property type="match status" value="1"/>
</dbReference>
<gene>
    <name evidence="7" type="ORF">BLNAU_2657</name>
</gene>
<dbReference type="Gene3D" id="3.30.420.60">
    <property type="entry name" value="eRF1 domain 2"/>
    <property type="match status" value="1"/>
</dbReference>
<dbReference type="InterPro" id="IPR005140">
    <property type="entry name" value="eRF1_Pelota-like_N"/>
</dbReference>
<dbReference type="NCBIfam" id="TIGR03676">
    <property type="entry name" value="aRF1_eRF1"/>
    <property type="match status" value="1"/>
</dbReference>